<evidence type="ECO:0000256" key="1">
    <source>
        <dbReference type="ARBA" id="ARBA00022553"/>
    </source>
</evidence>
<accession>A0A3G2LBC8</accession>
<dbReference type="InterPro" id="IPR017850">
    <property type="entry name" value="Alkaline_phosphatase_core_sf"/>
</dbReference>
<dbReference type="GO" id="GO:0046872">
    <property type="term" value="F:metal ion binding"/>
    <property type="evidence" value="ECO:0007669"/>
    <property type="project" value="UniProtKB-KW"/>
</dbReference>
<feature type="chain" id="PRO_5018021747" evidence="5">
    <location>
        <begin position="20"/>
        <end position="592"/>
    </location>
</feature>
<dbReference type="EMBL" id="CP032050">
    <property type="protein sequence ID" value="AYN69548.1"/>
    <property type="molecule type" value="Genomic_DNA"/>
</dbReference>
<feature type="binding site" evidence="3">
    <location>
        <position position="482"/>
    </location>
    <ligand>
        <name>Mg(2+)</name>
        <dbReference type="ChEBI" id="CHEBI:18420"/>
    </ligand>
</feature>
<reference evidence="6 7" key="1">
    <citation type="submission" date="2018-08" db="EMBL/GenBank/DDBJ databases">
        <title>The reduced genetic potential of extracellular carbohydrate catabolism in Euzebyella marina RN62, a Flavobacteriia bacterium isolated from the hadal water.</title>
        <authorList>
            <person name="Xue C."/>
        </authorList>
    </citation>
    <scope>NUCLEOTIDE SEQUENCE [LARGE SCALE GENOMIC DNA]</scope>
    <source>
        <strain evidence="6 7">RN62</strain>
    </source>
</reference>
<evidence type="ECO:0000256" key="3">
    <source>
        <dbReference type="PIRSR" id="PIRSR601952-2"/>
    </source>
</evidence>
<evidence type="ECO:0000256" key="4">
    <source>
        <dbReference type="RuleBase" id="RU003946"/>
    </source>
</evidence>
<evidence type="ECO:0000313" key="6">
    <source>
        <dbReference type="EMBL" id="AYN69548.1"/>
    </source>
</evidence>
<dbReference type="Gene3D" id="3.20.20.190">
    <property type="entry name" value="Phosphatidylinositol (PI) phosphodiesterase"/>
    <property type="match status" value="1"/>
</dbReference>
<keyword evidence="3" id="KW-0479">Metal-binding</keyword>
<dbReference type="Pfam" id="PF00245">
    <property type="entry name" value="Alk_phosphatase"/>
    <property type="match status" value="3"/>
</dbReference>
<dbReference type="PRINTS" id="PR00113">
    <property type="entry name" value="ALKPHPHTASE"/>
</dbReference>
<keyword evidence="1" id="KW-0597">Phosphoprotein</keyword>
<keyword evidence="7" id="KW-1185">Reference proteome</keyword>
<dbReference type="InterPro" id="IPR039559">
    <property type="entry name" value="AIM6_PI-PLC-like_dom"/>
</dbReference>
<dbReference type="InterPro" id="IPR017946">
    <property type="entry name" value="PLC-like_Pdiesterase_TIM-brl"/>
</dbReference>
<feature type="binding site" evidence="3">
    <location>
        <position position="487"/>
    </location>
    <ligand>
        <name>Zn(2+)</name>
        <dbReference type="ChEBI" id="CHEBI:29105"/>
        <label>2</label>
    </ligand>
</feature>
<dbReference type="SMART" id="SM00098">
    <property type="entry name" value="alkPPc"/>
    <property type="match status" value="1"/>
</dbReference>
<dbReference type="CDD" id="cd16012">
    <property type="entry name" value="ALP"/>
    <property type="match status" value="1"/>
</dbReference>
<dbReference type="RefSeq" id="WP_121850539.1">
    <property type="nucleotide sequence ID" value="NZ_CP032050.1"/>
</dbReference>
<keyword evidence="3" id="KW-0460">Magnesium</keyword>
<dbReference type="Pfam" id="PF13653">
    <property type="entry name" value="GDPD_2"/>
    <property type="match status" value="1"/>
</dbReference>
<feature type="signal peptide" evidence="5">
    <location>
        <begin position="1"/>
        <end position="19"/>
    </location>
</feature>
<evidence type="ECO:0000256" key="5">
    <source>
        <dbReference type="SAM" id="SignalP"/>
    </source>
</evidence>
<dbReference type="GO" id="GO:0006629">
    <property type="term" value="P:lipid metabolic process"/>
    <property type="evidence" value="ECO:0007669"/>
    <property type="project" value="InterPro"/>
</dbReference>
<dbReference type="InterPro" id="IPR001952">
    <property type="entry name" value="Alkaline_phosphatase"/>
</dbReference>
<dbReference type="AlphaFoldDB" id="A0A3G2LBC8"/>
<feature type="binding site" evidence="3">
    <location>
        <position position="491"/>
    </location>
    <ligand>
        <name>Zn(2+)</name>
        <dbReference type="ChEBI" id="CHEBI:29105"/>
        <label>2</label>
    </ligand>
</feature>
<dbReference type="KEGG" id="emar:D1013_00490"/>
<dbReference type="GO" id="GO:0004035">
    <property type="term" value="F:alkaline phosphatase activity"/>
    <property type="evidence" value="ECO:0007669"/>
    <property type="project" value="TreeGrafter"/>
</dbReference>
<feature type="binding site" evidence="3">
    <location>
        <position position="286"/>
    </location>
    <ligand>
        <name>Mg(2+)</name>
        <dbReference type="ChEBI" id="CHEBI:18420"/>
    </ligand>
</feature>
<dbReference type="PANTHER" id="PTHR11596:SF5">
    <property type="entry name" value="ALKALINE PHOSPHATASE"/>
    <property type="match status" value="1"/>
</dbReference>
<evidence type="ECO:0000313" key="7">
    <source>
        <dbReference type="Proteomes" id="UP000276309"/>
    </source>
</evidence>
<feature type="binding site" evidence="3">
    <location>
        <position position="286"/>
    </location>
    <ligand>
        <name>Zn(2+)</name>
        <dbReference type="ChEBI" id="CHEBI:29105"/>
        <label>2</label>
    </ligand>
</feature>
<keyword evidence="5" id="KW-0732">Signal</keyword>
<comment type="cofactor">
    <cofactor evidence="3">
        <name>Zn(2+)</name>
        <dbReference type="ChEBI" id="CHEBI:29105"/>
    </cofactor>
    <text evidence="3">Binds 2 Zn(2+) ions.</text>
</comment>
<organism evidence="6 7">
    <name type="scientific">Euzebyella marina</name>
    <dbReference type="NCBI Taxonomy" id="1761453"/>
    <lineage>
        <taxon>Bacteria</taxon>
        <taxon>Pseudomonadati</taxon>
        <taxon>Bacteroidota</taxon>
        <taxon>Flavobacteriia</taxon>
        <taxon>Flavobacteriales</taxon>
        <taxon>Flavobacteriaceae</taxon>
        <taxon>Euzebyella</taxon>
    </lineage>
</organism>
<feature type="active site" description="Phosphoserine intermediate" evidence="2">
    <location>
        <position position="327"/>
    </location>
</feature>
<dbReference type="PANTHER" id="PTHR11596">
    <property type="entry name" value="ALKALINE PHOSPHATASE"/>
    <property type="match status" value="1"/>
</dbReference>
<evidence type="ECO:0000256" key="2">
    <source>
        <dbReference type="PIRSR" id="PIRSR601952-1"/>
    </source>
</evidence>
<comment type="similarity">
    <text evidence="4">Belongs to the alkaline phosphatase family.</text>
</comment>
<feature type="binding site" evidence="3">
    <location>
        <position position="380"/>
    </location>
    <ligand>
        <name>Mg(2+)</name>
        <dbReference type="ChEBI" id="CHEBI:18420"/>
    </ligand>
</feature>
<feature type="binding site" evidence="3">
    <location>
        <position position="529"/>
    </location>
    <ligand>
        <name>Zn(2+)</name>
        <dbReference type="ChEBI" id="CHEBI:29105"/>
        <label>2</label>
    </ligand>
</feature>
<gene>
    <name evidence="6" type="ORF">D1013_00490</name>
</gene>
<sequence>MKKITIVLGFLLSFNFLFSQNENVYKVHSHNDYLQNVPFWKAYAAGASSIEADLFLVNKGLYVAHTKEEIKESFEFERLYLKPIEQVIDFEGGLQKPLQLLVDLKSEAEPTLATLIKVLEKHPKIISEANLKIVISGNRPEPANYIDYPSYIYFDYQSLDPVQNADILKKIALVSLSFKGFSPWNGKGRLTAEDLKIVKSTIEKAKALKKPFRFWATPDSKTAWKALAHLGVDYINTDMPFECKNYLQTLPSREYRNTIFSEVYRPTFEVDQTQNKVENVILMIGDGNGLTQISAAVLANKGETTLTQLKSIGFLKTQSADDFTTDSAGAGTALATGKKAPNRAIGMTTDGKSAQNITELLDTKGYVSGLVTTDEISGATPSSFYAHQKDRSQTDEIRSDLEKGKLAMFISNDTQKSFDSKNSAFSLLEEVSDIGNSKSDKVAFLMGDESSNDNQKEALARATKNAIAYFEKKSKPFFLMVEGAKIDSYGHANKIDGVVKEGIGFDKAITEAIKFADTSKNTLVIITADHETGGLTIPQGNMELNEIEGDFTTDDHTATMVPIFAYGPQSQLFQGVYENNEVFHKIIEVLQP</sequence>
<name>A0A3G2LBC8_9FLAO</name>
<dbReference type="GO" id="GO:0008081">
    <property type="term" value="F:phosphoric diester hydrolase activity"/>
    <property type="evidence" value="ECO:0007669"/>
    <property type="project" value="InterPro"/>
</dbReference>
<dbReference type="SUPFAM" id="SSF51695">
    <property type="entry name" value="PLC-like phosphodiesterases"/>
    <property type="match status" value="1"/>
</dbReference>
<dbReference type="Proteomes" id="UP000276309">
    <property type="component" value="Chromosome"/>
</dbReference>
<dbReference type="SUPFAM" id="SSF53649">
    <property type="entry name" value="Alkaline phosphatase-like"/>
    <property type="match status" value="1"/>
</dbReference>
<feature type="binding site" evidence="3">
    <location>
        <position position="530"/>
    </location>
    <ligand>
        <name>Zn(2+)</name>
        <dbReference type="ChEBI" id="CHEBI:29105"/>
        <label>2</label>
    </ligand>
</feature>
<comment type="cofactor">
    <cofactor evidence="3">
        <name>Mg(2+)</name>
        <dbReference type="ChEBI" id="CHEBI:18420"/>
    </cofactor>
    <text evidence="3">Binds 1 Mg(2+) ion.</text>
</comment>
<dbReference type="CDD" id="cd08577">
    <property type="entry name" value="PI-PLCc_GDPD_SF_unchar3"/>
    <property type="match status" value="1"/>
</dbReference>
<dbReference type="OrthoDB" id="9794455at2"/>
<dbReference type="Gene3D" id="3.40.720.10">
    <property type="entry name" value="Alkaline Phosphatase, subunit A"/>
    <property type="match status" value="1"/>
</dbReference>
<protein>
    <submittedName>
        <fullName evidence="6">Alkaline phosphatase</fullName>
    </submittedName>
</protein>
<keyword evidence="3" id="KW-0862">Zinc</keyword>
<proteinExistence type="inferred from homology"/>